<reference evidence="5 6" key="1">
    <citation type="submission" date="2017-10" db="EMBL/GenBank/DDBJ databases">
        <title>Draft genome of Chryseomicrobium casticus sp. nov.</title>
        <authorList>
            <person name="Chakraborty R."/>
            <person name="Saha T."/>
        </authorList>
    </citation>
    <scope>NUCLEOTIDE SEQUENCE [LARGE SCALE GENOMIC DNA]</scope>
    <source>
        <strain evidence="5 6">ET03</strain>
    </source>
</reference>
<dbReference type="AlphaFoldDB" id="A0A2M9EXM6"/>
<keyword evidence="2" id="KW-0812">Transmembrane</keyword>
<dbReference type="EMBL" id="PCGR01000004">
    <property type="protein sequence ID" value="PJK15967.1"/>
    <property type="molecule type" value="Genomic_DNA"/>
</dbReference>
<dbReference type="RefSeq" id="WP_100354372.1">
    <property type="nucleotide sequence ID" value="NZ_PCGR01000004.1"/>
</dbReference>
<evidence type="ECO:0000313" key="5">
    <source>
        <dbReference type="EMBL" id="PJK15967.1"/>
    </source>
</evidence>
<feature type="domain" description="DUF2207" evidence="3">
    <location>
        <begin position="29"/>
        <end position="196"/>
    </location>
</feature>
<evidence type="ECO:0000259" key="4">
    <source>
        <dbReference type="Pfam" id="PF20990"/>
    </source>
</evidence>
<sequence length="556" mass="60903">MKKNWILSLVVTLTLIGLFPVQALAIDFEIETVRIDAQLNEDGSASVTERFTYAFEEDFNGITRSLIEKEGTSIENFQAFENGKALRTEFVDGMYRVYRAGEDGDTVTIDLTYTITDVVEKFEDGAQFYYAFFDESNESAYQDITISVTPPGTSTNTEALGYEEAFGSQMVTADGTALFEIGLVDEGENGDVRAIFDADLFPALSTSNGAVRDDMAEDNIRMQEQAAVFSENQQTASTIAKPAVTVGGTLLLLSVLVLWLRAARRKKSVQSDASGFTVPAETMSIPATLYFTNSPFLSPHVTVAAILDLIRKGNLRQVSEDQFELVDRNTQYAHEETLLKLLVDRIGNGKEFTLTQVKEFTQKTIYHAEYNEAIAKWNKGVRAEVLSHRFYEKHPTLRWTAGVASAAFVGIAIYTAIYDLLPWTFGSVMLAMGTLFLALFYSPLTREGHEIRSQWRTLKKEFLMVTEEQWKSLTEDERKRAYAYLLGSDSKTATKQATAFHAATSSSDDSSFVMNPVFLTTIFVAANTSTSASASGGATSGGGAGVGGGGGGSGAF</sequence>
<accession>A0A2M9EXM6</accession>
<feature type="compositionally biased region" description="Gly residues" evidence="1">
    <location>
        <begin position="538"/>
        <end position="556"/>
    </location>
</feature>
<dbReference type="InterPro" id="IPR048389">
    <property type="entry name" value="YciQ-like_C"/>
</dbReference>
<dbReference type="OrthoDB" id="5507254at2"/>
<proteinExistence type="predicted"/>
<feature type="transmembrane region" description="Helical" evidence="2">
    <location>
        <begin position="397"/>
        <end position="417"/>
    </location>
</feature>
<dbReference type="Pfam" id="PF09972">
    <property type="entry name" value="DUF2207"/>
    <property type="match status" value="1"/>
</dbReference>
<keyword evidence="6" id="KW-1185">Reference proteome</keyword>
<feature type="domain" description="Predicted membrane protein YciQ-like C-terminal" evidence="4">
    <location>
        <begin position="301"/>
        <end position="492"/>
    </location>
</feature>
<protein>
    <recommendedName>
        <fullName evidence="7">DUF2207 domain-containing protein</fullName>
    </recommendedName>
</protein>
<keyword evidence="2" id="KW-1133">Transmembrane helix</keyword>
<gene>
    <name evidence="5" type="ORF">CQS04_12090</name>
</gene>
<organism evidence="5 6">
    <name type="scientific">Chryseomicrobium excrementi</name>
    <dbReference type="NCBI Taxonomy" id="2041346"/>
    <lineage>
        <taxon>Bacteria</taxon>
        <taxon>Bacillati</taxon>
        <taxon>Bacillota</taxon>
        <taxon>Bacilli</taxon>
        <taxon>Bacillales</taxon>
        <taxon>Caryophanaceae</taxon>
        <taxon>Chryseomicrobium</taxon>
    </lineage>
</organism>
<evidence type="ECO:0000256" key="2">
    <source>
        <dbReference type="SAM" id="Phobius"/>
    </source>
</evidence>
<name>A0A2M9EXM6_9BACL</name>
<evidence type="ECO:0000259" key="3">
    <source>
        <dbReference type="Pfam" id="PF09972"/>
    </source>
</evidence>
<feature type="transmembrane region" description="Helical" evidence="2">
    <location>
        <begin position="239"/>
        <end position="260"/>
    </location>
</feature>
<dbReference type="Pfam" id="PF20990">
    <property type="entry name" value="DUF2207_C"/>
    <property type="match status" value="1"/>
</dbReference>
<comment type="caution">
    <text evidence="5">The sequence shown here is derived from an EMBL/GenBank/DDBJ whole genome shotgun (WGS) entry which is preliminary data.</text>
</comment>
<evidence type="ECO:0000256" key="1">
    <source>
        <dbReference type="SAM" id="MobiDB-lite"/>
    </source>
</evidence>
<feature type="transmembrane region" description="Helical" evidence="2">
    <location>
        <begin position="423"/>
        <end position="444"/>
    </location>
</feature>
<evidence type="ECO:0008006" key="7">
    <source>
        <dbReference type="Google" id="ProtNLM"/>
    </source>
</evidence>
<evidence type="ECO:0000313" key="6">
    <source>
        <dbReference type="Proteomes" id="UP000228680"/>
    </source>
</evidence>
<dbReference type="InterPro" id="IPR018702">
    <property type="entry name" value="DUF2207"/>
</dbReference>
<dbReference type="Proteomes" id="UP000228680">
    <property type="component" value="Unassembled WGS sequence"/>
</dbReference>
<keyword evidence="2" id="KW-0472">Membrane</keyword>
<feature type="region of interest" description="Disordered" evidence="1">
    <location>
        <begin position="532"/>
        <end position="556"/>
    </location>
</feature>